<dbReference type="Pfam" id="PF10417">
    <property type="entry name" value="1-cysPrx_C"/>
    <property type="match status" value="1"/>
</dbReference>
<proteinExistence type="inferred from homology"/>
<dbReference type="STRING" id="1121326.CLMAG_40890"/>
<dbReference type="SUPFAM" id="SSF52833">
    <property type="entry name" value="Thioredoxin-like"/>
    <property type="match status" value="1"/>
</dbReference>
<dbReference type="OrthoDB" id="9812811at2"/>
<feature type="domain" description="Peroxiredoxin C-terminal" evidence="7">
    <location>
        <begin position="97"/>
        <end position="122"/>
    </location>
</feature>
<accession>A0A161WTZ7</accession>
<dbReference type="InterPro" id="IPR019479">
    <property type="entry name" value="Peroxiredoxin_C"/>
</dbReference>
<keyword evidence="2 8" id="KW-0575">Peroxidase</keyword>
<dbReference type="GO" id="GO:0006979">
    <property type="term" value="P:response to oxidative stress"/>
    <property type="evidence" value="ECO:0007669"/>
    <property type="project" value="TreeGrafter"/>
</dbReference>
<reference evidence="8 9" key="1">
    <citation type="submission" date="2016-04" db="EMBL/GenBank/DDBJ databases">
        <title>Genome sequence of Clostridium magnum DSM 2767.</title>
        <authorList>
            <person name="Poehlein A."/>
            <person name="Uhlig R."/>
            <person name="Fischer R."/>
            <person name="Bahl H."/>
            <person name="Daniel R."/>
        </authorList>
    </citation>
    <scope>NUCLEOTIDE SEQUENCE [LARGE SCALE GENOMIC DNA]</scope>
    <source>
        <strain evidence="8 9">DSM 2767</strain>
    </source>
</reference>
<sequence>MNKFRRLNTAVLGISTDSIYSHKIFTQVSPSGRKINFPLLSDRSQEVSKKYGVLNEKEGFTYRATFIIDPEGVIQAIFINPPSVGRNINEIIRIVEALQYSKKTNLAVPANWESGEPGIERDWEMVGKY</sequence>
<evidence type="ECO:0000256" key="5">
    <source>
        <dbReference type="ARBA" id="ARBA00023284"/>
    </source>
</evidence>
<keyword evidence="5" id="KW-0676">Redox-active center</keyword>
<dbReference type="InterPro" id="IPR000866">
    <property type="entry name" value="AhpC/TSA"/>
</dbReference>
<dbReference type="PATRIC" id="fig|1121326.3.peg.4142"/>
<dbReference type="Gene3D" id="3.40.30.10">
    <property type="entry name" value="Glutaredoxin"/>
    <property type="match status" value="1"/>
</dbReference>
<dbReference type="Proteomes" id="UP000076603">
    <property type="component" value="Unassembled WGS sequence"/>
</dbReference>
<feature type="domain" description="Alkyl hydroperoxide reductase subunit C/ Thiol specific antioxidant" evidence="6">
    <location>
        <begin position="2"/>
        <end position="76"/>
    </location>
</feature>
<keyword evidence="9" id="KW-1185">Reference proteome</keyword>
<comment type="similarity">
    <text evidence="1">Belongs to the peroxiredoxin family. AhpC/Prx1 subfamily.</text>
</comment>
<dbReference type="GO" id="GO:0045454">
    <property type="term" value="P:cell redox homeostasis"/>
    <property type="evidence" value="ECO:0007669"/>
    <property type="project" value="TreeGrafter"/>
</dbReference>
<dbReference type="GO" id="GO:0008379">
    <property type="term" value="F:thioredoxin peroxidase activity"/>
    <property type="evidence" value="ECO:0007669"/>
    <property type="project" value="TreeGrafter"/>
</dbReference>
<dbReference type="PANTHER" id="PTHR10681:SF121">
    <property type="entry name" value="ALKYL HYDROPEROXIDE REDUCTASE C"/>
    <property type="match status" value="1"/>
</dbReference>
<name>A0A161WTZ7_9CLOT</name>
<evidence type="ECO:0000313" key="8">
    <source>
        <dbReference type="EMBL" id="KZL90318.1"/>
    </source>
</evidence>
<gene>
    <name evidence="8" type="primary">ahpC</name>
    <name evidence="8" type="ORF">CLMAG_40890</name>
</gene>
<evidence type="ECO:0000256" key="4">
    <source>
        <dbReference type="ARBA" id="ARBA00023002"/>
    </source>
</evidence>
<keyword evidence="3" id="KW-0049">Antioxidant</keyword>
<dbReference type="AlphaFoldDB" id="A0A161WTZ7"/>
<protein>
    <submittedName>
        <fullName evidence="8">Alkyl hydroperoxide reductase subunit C</fullName>
        <ecNumber evidence="8">1.11.1.15</ecNumber>
    </submittedName>
</protein>
<dbReference type="InterPro" id="IPR036249">
    <property type="entry name" value="Thioredoxin-like_sf"/>
</dbReference>
<evidence type="ECO:0000259" key="7">
    <source>
        <dbReference type="Pfam" id="PF10417"/>
    </source>
</evidence>
<dbReference type="EMBL" id="LWAE01000005">
    <property type="protein sequence ID" value="KZL90318.1"/>
    <property type="molecule type" value="Genomic_DNA"/>
</dbReference>
<evidence type="ECO:0000256" key="1">
    <source>
        <dbReference type="ARBA" id="ARBA00009796"/>
    </source>
</evidence>
<dbReference type="EC" id="1.11.1.15" evidence="8"/>
<dbReference type="GO" id="GO:0005829">
    <property type="term" value="C:cytosol"/>
    <property type="evidence" value="ECO:0007669"/>
    <property type="project" value="TreeGrafter"/>
</dbReference>
<dbReference type="GO" id="GO:0042744">
    <property type="term" value="P:hydrogen peroxide catabolic process"/>
    <property type="evidence" value="ECO:0007669"/>
    <property type="project" value="TreeGrafter"/>
</dbReference>
<dbReference type="InterPro" id="IPR050217">
    <property type="entry name" value="Peroxiredoxin"/>
</dbReference>
<evidence type="ECO:0000256" key="3">
    <source>
        <dbReference type="ARBA" id="ARBA00022862"/>
    </source>
</evidence>
<dbReference type="Pfam" id="PF00578">
    <property type="entry name" value="AhpC-TSA"/>
    <property type="match status" value="1"/>
</dbReference>
<dbReference type="PANTHER" id="PTHR10681">
    <property type="entry name" value="THIOREDOXIN PEROXIDASE"/>
    <property type="match status" value="1"/>
</dbReference>
<comment type="caution">
    <text evidence="8">The sequence shown here is derived from an EMBL/GenBank/DDBJ whole genome shotgun (WGS) entry which is preliminary data.</text>
</comment>
<evidence type="ECO:0000259" key="6">
    <source>
        <dbReference type="Pfam" id="PF00578"/>
    </source>
</evidence>
<organism evidence="8 9">
    <name type="scientific">Clostridium magnum DSM 2767</name>
    <dbReference type="NCBI Taxonomy" id="1121326"/>
    <lineage>
        <taxon>Bacteria</taxon>
        <taxon>Bacillati</taxon>
        <taxon>Bacillota</taxon>
        <taxon>Clostridia</taxon>
        <taxon>Eubacteriales</taxon>
        <taxon>Clostridiaceae</taxon>
        <taxon>Clostridium</taxon>
    </lineage>
</organism>
<evidence type="ECO:0000256" key="2">
    <source>
        <dbReference type="ARBA" id="ARBA00022559"/>
    </source>
</evidence>
<keyword evidence="4 8" id="KW-0560">Oxidoreductase</keyword>
<dbReference type="GO" id="GO:0033554">
    <property type="term" value="P:cellular response to stress"/>
    <property type="evidence" value="ECO:0007669"/>
    <property type="project" value="TreeGrafter"/>
</dbReference>
<evidence type="ECO:0000313" key="9">
    <source>
        <dbReference type="Proteomes" id="UP000076603"/>
    </source>
</evidence>